<dbReference type="SUPFAM" id="SSF56601">
    <property type="entry name" value="beta-lactamase/transpeptidase-like"/>
    <property type="match status" value="1"/>
</dbReference>
<dbReference type="Pfam" id="PF00905">
    <property type="entry name" value="Transpeptidase"/>
    <property type="match status" value="1"/>
</dbReference>
<feature type="transmembrane region" description="Helical" evidence="4">
    <location>
        <begin position="37"/>
        <end position="58"/>
    </location>
</feature>
<dbReference type="PANTHER" id="PTHR30627:SF1">
    <property type="entry name" value="PEPTIDOGLYCAN D,D-TRANSPEPTIDASE FTSI"/>
    <property type="match status" value="1"/>
</dbReference>
<evidence type="ECO:0000256" key="2">
    <source>
        <dbReference type="ARBA" id="ARBA00022645"/>
    </source>
</evidence>
<dbReference type="InterPro" id="IPR050515">
    <property type="entry name" value="Beta-lactam/transpept"/>
</dbReference>
<dbReference type="InterPro" id="IPR001460">
    <property type="entry name" value="PCN-bd_Tpept"/>
</dbReference>
<sequence length="567" mass="63702">MDNNIFLLAFIKNVLTKMKRNFSSIILWDVGANNTKIRLLIVSCCFAIFFCGLLYRLIIVATNGYVKLEYQVKNSDFRKEIVDRNGNLLAVNLPSSSLFANPQKVINPSQCLERLSNILPEIDKMKLLAELQSNKSFVWIKRDLLPKEQEAISNLGMPGFSFEQEQKRIYTFSNLLSHIIGYVGRDLVGLAGLEKTYDKFLTNSDFIQPDQLKKPLELSIDVRLQNILSEEIDRTLKEFSAIGAVGIIVNPNNGEILAIVSKPDFNPHYPSRAKPEELFNMASLGIYEMGSVFKTLTMAVAFDTDAIAMNDAYDISYMKVGGFNIKDYHPRQGWHSVPEIFLHSSNIGVSQIMLEVGKNDFKNYLKKLGLLDQLKIELPERGTPLFPSDKRWSDLTTAVMAYGYGISISPLHFMQAVLPIVNGGILYDLTLIKRRDERLVGTRVFSEKTSKQMSELFRLVVKEGTGRRADVKGYLVGGKTGTAEKLTSDGHSKKKYLKNSRMSSFLGLLPAIDPQYIIFIMFDEPKGTKESFGFATAGWTAAPTVGKVLERMVALYGIEPFEKGEGL</sequence>
<dbReference type="Gene3D" id="3.30.450.330">
    <property type="match status" value="1"/>
</dbReference>
<dbReference type="InterPro" id="IPR012338">
    <property type="entry name" value="Beta-lactam/transpept-like"/>
</dbReference>
<dbReference type="PANTHER" id="PTHR30627">
    <property type="entry name" value="PEPTIDOGLYCAN D,D-TRANSPEPTIDASE"/>
    <property type="match status" value="1"/>
</dbReference>
<protein>
    <submittedName>
        <fullName evidence="7">Penicillin-binding protein 2</fullName>
    </submittedName>
</protein>
<proteinExistence type="predicted"/>
<dbReference type="InterPro" id="IPR005311">
    <property type="entry name" value="PBP_dimer"/>
</dbReference>
<dbReference type="InterPro" id="IPR036138">
    <property type="entry name" value="PBP_dimer_sf"/>
</dbReference>
<evidence type="ECO:0000256" key="3">
    <source>
        <dbReference type="ARBA" id="ARBA00023136"/>
    </source>
</evidence>
<keyword evidence="2" id="KW-0121">Carboxypeptidase</keyword>
<dbReference type="GO" id="GO:0004180">
    <property type="term" value="F:carboxypeptidase activity"/>
    <property type="evidence" value="ECO:0007669"/>
    <property type="project" value="UniProtKB-KW"/>
</dbReference>
<dbReference type="EMBL" id="AP029170">
    <property type="protein sequence ID" value="BFD46217.1"/>
    <property type="molecule type" value="Genomic_DNA"/>
</dbReference>
<dbReference type="GO" id="GO:0071555">
    <property type="term" value="P:cell wall organization"/>
    <property type="evidence" value="ECO:0007669"/>
    <property type="project" value="TreeGrafter"/>
</dbReference>
<dbReference type="AlphaFoldDB" id="A0AAT9G8V1"/>
<reference evidence="7" key="1">
    <citation type="submission" date="2024-01" db="EMBL/GenBank/DDBJ databases">
        <title>Sequencing the genomes of a sandfly, Sergentomyia squamirostris, and its two endosymbionts.</title>
        <authorList>
            <person name="Itokawa K."/>
            <person name="Sanjoba C."/>
        </authorList>
    </citation>
    <scope>NUCLEOTIDE SEQUENCE</scope>
    <source>
        <strain evidence="7">RiSSQ</strain>
    </source>
</reference>
<evidence type="ECO:0000256" key="4">
    <source>
        <dbReference type="SAM" id="Phobius"/>
    </source>
</evidence>
<keyword evidence="2" id="KW-0645">Protease</keyword>
<evidence type="ECO:0000259" key="5">
    <source>
        <dbReference type="Pfam" id="PF00905"/>
    </source>
</evidence>
<evidence type="ECO:0000259" key="6">
    <source>
        <dbReference type="Pfam" id="PF03717"/>
    </source>
</evidence>
<gene>
    <name evidence="7" type="ORF">DMENIID0002_08630</name>
</gene>
<evidence type="ECO:0000256" key="1">
    <source>
        <dbReference type="ARBA" id="ARBA00004370"/>
    </source>
</evidence>
<keyword evidence="2" id="KW-0378">Hydrolase</keyword>
<evidence type="ECO:0000313" key="7">
    <source>
        <dbReference type="EMBL" id="BFD46217.1"/>
    </source>
</evidence>
<feature type="domain" description="Penicillin-binding protein transpeptidase" evidence="5">
    <location>
        <begin position="247"/>
        <end position="531"/>
    </location>
</feature>
<dbReference type="GO" id="GO:0008658">
    <property type="term" value="F:penicillin binding"/>
    <property type="evidence" value="ECO:0007669"/>
    <property type="project" value="InterPro"/>
</dbReference>
<accession>A0AAT9G8V1</accession>
<feature type="domain" description="Penicillin-binding protein dimerisation" evidence="6">
    <location>
        <begin position="80"/>
        <end position="202"/>
    </location>
</feature>
<dbReference type="Pfam" id="PF03717">
    <property type="entry name" value="PBP_dimer"/>
    <property type="match status" value="1"/>
</dbReference>
<name>A0AAT9G8V1_9RICK</name>
<keyword evidence="4" id="KW-0812">Transmembrane</keyword>
<keyword evidence="4" id="KW-1133">Transmembrane helix</keyword>
<keyword evidence="3 4" id="KW-0472">Membrane</keyword>
<dbReference type="Gene3D" id="3.90.1310.10">
    <property type="entry name" value="Penicillin-binding protein 2a (Domain 2)"/>
    <property type="match status" value="1"/>
</dbReference>
<organism evidence="7">
    <name type="scientific">Candidatus Tisiphia endosymbiont of Sergentomyia squamirostris</name>
    <dbReference type="NCBI Taxonomy" id="3113639"/>
    <lineage>
        <taxon>Bacteria</taxon>
        <taxon>Pseudomonadati</taxon>
        <taxon>Pseudomonadota</taxon>
        <taxon>Alphaproteobacteria</taxon>
        <taxon>Rickettsiales</taxon>
        <taxon>Rickettsiaceae</taxon>
        <taxon>Rickettsieae</taxon>
        <taxon>Candidatus Tisiphia</taxon>
    </lineage>
</organism>
<dbReference type="SUPFAM" id="SSF56519">
    <property type="entry name" value="Penicillin binding protein dimerisation domain"/>
    <property type="match status" value="1"/>
</dbReference>
<dbReference type="Gene3D" id="3.40.710.10">
    <property type="entry name" value="DD-peptidase/beta-lactamase superfamily"/>
    <property type="match status" value="1"/>
</dbReference>
<comment type="subcellular location">
    <subcellularLocation>
        <location evidence="1">Membrane</location>
    </subcellularLocation>
</comment>
<dbReference type="GO" id="GO:0005886">
    <property type="term" value="C:plasma membrane"/>
    <property type="evidence" value="ECO:0007669"/>
    <property type="project" value="TreeGrafter"/>
</dbReference>